<dbReference type="InterPro" id="IPR013950">
    <property type="entry name" value="Mis14/Nsl1"/>
</dbReference>
<evidence type="ECO:0000313" key="3">
    <source>
        <dbReference type="Proteomes" id="UP000253472"/>
    </source>
</evidence>
<feature type="region of interest" description="Disordered" evidence="1">
    <location>
        <begin position="150"/>
        <end position="178"/>
    </location>
</feature>
<protein>
    <submittedName>
        <fullName evidence="2">Uncharacterized protein</fullName>
    </submittedName>
</protein>
<keyword evidence="3" id="KW-1185">Reference proteome</keyword>
<dbReference type="Pfam" id="PF08641">
    <property type="entry name" value="Mis14"/>
    <property type="match status" value="1"/>
</dbReference>
<organism evidence="2 3">
    <name type="scientific">Candida viswanathii</name>
    <dbReference type="NCBI Taxonomy" id="5486"/>
    <lineage>
        <taxon>Eukaryota</taxon>
        <taxon>Fungi</taxon>
        <taxon>Dikarya</taxon>
        <taxon>Ascomycota</taxon>
        <taxon>Saccharomycotina</taxon>
        <taxon>Pichiomycetes</taxon>
        <taxon>Debaryomycetaceae</taxon>
        <taxon>Candida/Lodderomyces clade</taxon>
        <taxon>Candida</taxon>
    </lineage>
</organism>
<dbReference type="Proteomes" id="UP000253472">
    <property type="component" value="Unassembled WGS sequence"/>
</dbReference>
<feature type="compositionally biased region" description="Basic and acidic residues" evidence="1">
    <location>
        <begin position="150"/>
        <end position="164"/>
    </location>
</feature>
<dbReference type="GO" id="GO:0000776">
    <property type="term" value="C:kinetochore"/>
    <property type="evidence" value="ECO:0007669"/>
    <property type="project" value="InterPro"/>
</dbReference>
<dbReference type="AlphaFoldDB" id="A0A367YIA6"/>
<gene>
    <name evidence="2" type="ORF">Cantr_01089</name>
</gene>
<dbReference type="OrthoDB" id="2135762at2759"/>
<dbReference type="GO" id="GO:0000070">
    <property type="term" value="P:mitotic sister chromatid segregation"/>
    <property type="evidence" value="ECO:0007669"/>
    <property type="project" value="InterPro"/>
</dbReference>
<accession>A0A367YIA6</accession>
<sequence length="230" mass="26339">MDFDHGYEKIALSKQDYSEVFDNVLRSAMDKLNLHLPASGKDPLKNDVSAILEEFLVDGFDSSKFSVLADGRDLDDKAIQDVILLRTLENVEQIDPEVTSKLRNVLQDFEIETVEVTKWRREAPIKASDVYRDVITKVDEQVSEIVTQIEKDAESTYNETKEPEQVNEEESDETSKSYNEHLELLEESSRLLLGLRVEVEAYNTTFEFLNDAYKRQSLEVGNSGNNGEHR</sequence>
<name>A0A367YIA6_9ASCO</name>
<proteinExistence type="predicted"/>
<evidence type="ECO:0000313" key="2">
    <source>
        <dbReference type="EMBL" id="RCK65613.1"/>
    </source>
</evidence>
<dbReference type="STRING" id="5486.A0A367YIA6"/>
<comment type="caution">
    <text evidence="2">The sequence shown here is derived from an EMBL/GenBank/DDBJ whole genome shotgun (WGS) entry which is preliminary data.</text>
</comment>
<evidence type="ECO:0000256" key="1">
    <source>
        <dbReference type="SAM" id="MobiDB-lite"/>
    </source>
</evidence>
<reference evidence="2 3" key="1">
    <citation type="submission" date="2018-06" db="EMBL/GenBank/DDBJ databases">
        <title>Whole genome sequencing of Candida tropicalis (genome annotated by CSBL at Korea University).</title>
        <authorList>
            <person name="Ahn J."/>
        </authorList>
    </citation>
    <scope>NUCLEOTIDE SEQUENCE [LARGE SCALE GENOMIC DNA]</scope>
    <source>
        <strain evidence="2 3">ATCC 20962</strain>
    </source>
</reference>
<dbReference type="EMBL" id="QLNQ01000020">
    <property type="protein sequence ID" value="RCK65613.1"/>
    <property type="molecule type" value="Genomic_DNA"/>
</dbReference>